<dbReference type="CDD" id="cd06574">
    <property type="entry name" value="TM_PBP1_branched-chain-AA_like"/>
    <property type="match status" value="1"/>
</dbReference>
<comment type="subcellular location">
    <subcellularLocation>
        <location evidence="1">Cell membrane</location>
        <topology evidence="1">Multi-pass membrane protein</topology>
    </subcellularLocation>
</comment>
<comment type="caution">
    <text evidence="7">The sequence shown here is derived from an EMBL/GenBank/DDBJ whole genome shotgun (WGS) entry which is preliminary data.</text>
</comment>
<name>A0A921MN30_9FIRM</name>
<dbReference type="InterPro" id="IPR001851">
    <property type="entry name" value="ABC_transp_permease"/>
</dbReference>
<evidence type="ECO:0000256" key="4">
    <source>
        <dbReference type="ARBA" id="ARBA00022989"/>
    </source>
</evidence>
<accession>A0A921MN30</accession>
<protein>
    <submittedName>
        <fullName evidence="7">ABC transporter permease</fullName>
    </submittedName>
</protein>
<evidence type="ECO:0000256" key="2">
    <source>
        <dbReference type="ARBA" id="ARBA00022475"/>
    </source>
</evidence>
<dbReference type="PANTHER" id="PTHR32196:SF69">
    <property type="entry name" value="BRANCHED-CHAIN AMINO ACID TRANSPORT SYSTEM, PERMEASE PROTEIN"/>
    <property type="match status" value="1"/>
</dbReference>
<organism evidence="7 8">
    <name type="scientific">Pseudoflavonifractor capillosus</name>
    <dbReference type="NCBI Taxonomy" id="106588"/>
    <lineage>
        <taxon>Bacteria</taxon>
        <taxon>Bacillati</taxon>
        <taxon>Bacillota</taxon>
        <taxon>Clostridia</taxon>
        <taxon>Eubacteriales</taxon>
        <taxon>Oscillospiraceae</taxon>
        <taxon>Pseudoflavonifractor</taxon>
    </lineage>
</organism>
<keyword evidence="2" id="KW-1003">Cell membrane</keyword>
<dbReference type="RefSeq" id="WP_294532801.1">
    <property type="nucleotide sequence ID" value="NZ_DYUC01000087.1"/>
</dbReference>
<gene>
    <name evidence="7" type="ORF">K8V01_08855</name>
</gene>
<dbReference type="EMBL" id="DYUC01000087">
    <property type="protein sequence ID" value="HJG87115.1"/>
    <property type="molecule type" value="Genomic_DNA"/>
</dbReference>
<evidence type="ECO:0000256" key="1">
    <source>
        <dbReference type="ARBA" id="ARBA00004651"/>
    </source>
</evidence>
<feature type="transmembrane region" description="Helical" evidence="6">
    <location>
        <begin position="266"/>
        <end position="286"/>
    </location>
</feature>
<dbReference type="Proteomes" id="UP000760668">
    <property type="component" value="Unassembled WGS sequence"/>
</dbReference>
<reference evidence="7" key="1">
    <citation type="journal article" date="2021" name="PeerJ">
        <title>Extensive microbial diversity within the chicken gut microbiome revealed by metagenomics and culture.</title>
        <authorList>
            <person name="Gilroy R."/>
            <person name="Ravi A."/>
            <person name="Getino M."/>
            <person name="Pursley I."/>
            <person name="Horton D.L."/>
            <person name="Alikhan N.F."/>
            <person name="Baker D."/>
            <person name="Gharbi K."/>
            <person name="Hall N."/>
            <person name="Watson M."/>
            <person name="Adriaenssens E.M."/>
            <person name="Foster-Nyarko E."/>
            <person name="Jarju S."/>
            <person name="Secka A."/>
            <person name="Antonio M."/>
            <person name="Oren A."/>
            <person name="Chaudhuri R.R."/>
            <person name="La Ragione R."/>
            <person name="Hildebrand F."/>
            <person name="Pallen M.J."/>
        </authorList>
    </citation>
    <scope>NUCLEOTIDE SEQUENCE</scope>
    <source>
        <strain evidence="7">CHK179-5677</strain>
    </source>
</reference>
<feature type="transmembrane region" description="Helical" evidence="6">
    <location>
        <begin position="136"/>
        <end position="156"/>
    </location>
</feature>
<dbReference type="GO" id="GO:0005886">
    <property type="term" value="C:plasma membrane"/>
    <property type="evidence" value="ECO:0007669"/>
    <property type="project" value="UniProtKB-SubCell"/>
</dbReference>
<evidence type="ECO:0000313" key="7">
    <source>
        <dbReference type="EMBL" id="HJG87115.1"/>
    </source>
</evidence>
<feature type="transmembrane region" description="Helical" evidence="6">
    <location>
        <begin position="42"/>
        <end position="75"/>
    </location>
</feature>
<sequence>MDLALIQTALELGLICSLTVLALFLSYSMLNVCDLSTDGCFTLGAAVGAVVAISGHPFLSIAAAMAAGVCSGFLTALLQTKMGVDSLLSGIIVNTGLYSINIAVMGGSSLLNMNQTTTVFTLMRDLLKGTFLEDQYRLVVAAIAVVLVTAFLTVFLNTRLGLAIRATGNNPDMVRSSSINPAFTTMVGLCVANAFTGLSGCLLAQSQRSVDVNIGTGMVTIALASLLIGGTILGRGGILTRAVGVVLGAFIFRLVYTVALRFDMPAFMLKLVSSVIVVLAISGPYLKSRWPMIRRRLTYRSGSVKGGGEKC</sequence>
<evidence type="ECO:0000256" key="5">
    <source>
        <dbReference type="ARBA" id="ARBA00023136"/>
    </source>
</evidence>
<feature type="transmembrane region" description="Helical" evidence="6">
    <location>
        <begin position="238"/>
        <end position="260"/>
    </location>
</feature>
<evidence type="ECO:0000313" key="8">
    <source>
        <dbReference type="Proteomes" id="UP000760668"/>
    </source>
</evidence>
<dbReference type="GO" id="GO:0022857">
    <property type="term" value="F:transmembrane transporter activity"/>
    <property type="evidence" value="ECO:0007669"/>
    <property type="project" value="InterPro"/>
</dbReference>
<evidence type="ECO:0000256" key="3">
    <source>
        <dbReference type="ARBA" id="ARBA00022692"/>
    </source>
</evidence>
<evidence type="ECO:0000256" key="6">
    <source>
        <dbReference type="SAM" id="Phobius"/>
    </source>
</evidence>
<proteinExistence type="predicted"/>
<keyword evidence="3 6" id="KW-0812">Transmembrane</keyword>
<feature type="transmembrane region" description="Helical" evidence="6">
    <location>
        <begin position="87"/>
        <end position="111"/>
    </location>
</feature>
<dbReference type="Pfam" id="PF02653">
    <property type="entry name" value="BPD_transp_2"/>
    <property type="match status" value="1"/>
</dbReference>
<keyword evidence="5 6" id="KW-0472">Membrane</keyword>
<feature type="transmembrane region" description="Helical" evidence="6">
    <location>
        <begin position="12"/>
        <end position="30"/>
    </location>
</feature>
<dbReference type="PANTHER" id="PTHR32196">
    <property type="entry name" value="ABC TRANSPORTER PERMEASE PROTEIN YPHD-RELATED-RELATED"/>
    <property type="match status" value="1"/>
</dbReference>
<reference evidence="7" key="2">
    <citation type="submission" date="2021-09" db="EMBL/GenBank/DDBJ databases">
        <authorList>
            <person name="Gilroy R."/>
        </authorList>
    </citation>
    <scope>NUCLEOTIDE SEQUENCE</scope>
    <source>
        <strain evidence="7">CHK179-5677</strain>
    </source>
</reference>
<feature type="transmembrane region" description="Helical" evidence="6">
    <location>
        <begin position="212"/>
        <end position="233"/>
    </location>
</feature>
<keyword evidence="4 6" id="KW-1133">Transmembrane helix</keyword>
<dbReference type="AlphaFoldDB" id="A0A921MN30"/>
<feature type="transmembrane region" description="Helical" evidence="6">
    <location>
        <begin position="183"/>
        <end position="206"/>
    </location>
</feature>